<keyword evidence="4 11" id="KW-0808">Transferase</keyword>
<keyword evidence="9 11" id="KW-0472">Membrane</keyword>
<dbReference type="GO" id="GO:0009274">
    <property type="term" value="C:peptidoglycan-based cell wall"/>
    <property type="evidence" value="ECO:0007669"/>
    <property type="project" value="InterPro"/>
</dbReference>
<dbReference type="Proteomes" id="UP000315971">
    <property type="component" value="Unassembled WGS sequence"/>
</dbReference>
<evidence type="ECO:0000256" key="7">
    <source>
        <dbReference type="ARBA" id="ARBA00022984"/>
    </source>
</evidence>
<evidence type="ECO:0000256" key="2">
    <source>
        <dbReference type="ARBA" id="ARBA00022519"/>
    </source>
</evidence>
<comment type="pathway">
    <text evidence="11">Cell wall biogenesis; peptidoglycan biosynthesis.</text>
</comment>
<keyword evidence="14" id="KW-1185">Reference proteome</keyword>
<dbReference type="InterPro" id="IPR023346">
    <property type="entry name" value="Lysozyme-like_dom_sf"/>
</dbReference>
<dbReference type="RefSeq" id="WP_142603455.1">
    <property type="nucleotide sequence ID" value="NZ_FXSZ01000005.1"/>
</dbReference>
<proteinExistence type="inferred from homology"/>
<evidence type="ECO:0000313" key="14">
    <source>
        <dbReference type="Proteomes" id="UP000315971"/>
    </source>
</evidence>
<evidence type="ECO:0000256" key="6">
    <source>
        <dbReference type="ARBA" id="ARBA00022960"/>
    </source>
</evidence>
<dbReference type="EMBL" id="FXSZ01000005">
    <property type="protein sequence ID" value="SMO64061.1"/>
    <property type="molecule type" value="Genomic_DNA"/>
</dbReference>
<dbReference type="NCBIfam" id="TIGR02070">
    <property type="entry name" value="mono_pep_trsgly"/>
    <property type="match status" value="1"/>
</dbReference>
<dbReference type="HAMAP" id="MF_00766">
    <property type="entry name" value="PGT_MtgA"/>
    <property type="match status" value="1"/>
</dbReference>
<comment type="similarity">
    <text evidence="11">Belongs to the glycosyltransferase 51 family.</text>
</comment>
<evidence type="ECO:0000256" key="8">
    <source>
        <dbReference type="ARBA" id="ARBA00022989"/>
    </source>
</evidence>
<dbReference type="UniPathway" id="UPA00219"/>
<dbReference type="GO" id="GO:0016763">
    <property type="term" value="F:pentosyltransferase activity"/>
    <property type="evidence" value="ECO:0007669"/>
    <property type="project" value="InterPro"/>
</dbReference>
<dbReference type="Gene3D" id="1.10.3810.10">
    <property type="entry name" value="Biosynthetic peptidoglycan transglycosylase-like"/>
    <property type="match status" value="1"/>
</dbReference>
<evidence type="ECO:0000256" key="3">
    <source>
        <dbReference type="ARBA" id="ARBA00022676"/>
    </source>
</evidence>
<dbReference type="InterPro" id="IPR001264">
    <property type="entry name" value="Glyco_trans_51"/>
</dbReference>
<feature type="domain" description="Glycosyl transferase family 51" evidence="12">
    <location>
        <begin position="53"/>
        <end position="220"/>
    </location>
</feature>
<dbReference type="InterPro" id="IPR036950">
    <property type="entry name" value="PBP_transglycosylase"/>
</dbReference>
<evidence type="ECO:0000256" key="1">
    <source>
        <dbReference type="ARBA" id="ARBA00022475"/>
    </source>
</evidence>
<dbReference type="SUPFAM" id="SSF53955">
    <property type="entry name" value="Lysozyme-like"/>
    <property type="match status" value="1"/>
</dbReference>
<keyword evidence="3 11" id="KW-0328">Glycosyltransferase</keyword>
<dbReference type="GO" id="GO:0008360">
    <property type="term" value="P:regulation of cell shape"/>
    <property type="evidence" value="ECO:0007669"/>
    <property type="project" value="UniProtKB-KW"/>
</dbReference>
<dbReference type="EC" id="2.4.99.28" evidence="11"/>
<dbReference type="OrthoDB" id="9766909at2"/>
<protein>
    <recommendedName>
        <fullName evidence="11">Biosynthetic peptidoglycan transglycosylase</fullName>
        <ecNumber evidence="11">2.4.99.28</ecNumber>
    </recommendedName>
    <alternativeName>
        <fullName evidence="11">Glycan polymerase</fullName>
    </alternativeName>
    <alternativeName>
        <fullName evidence="11">Peptidoglycan glycosyltransferase MtgA</fullName>
        <shortName evidence="11">PGT</shortName>
    </alternativeName>
</protein>
<evidence type="ECO:0000256" key="5">
    <source>
        <dbReference type="ARBA" id="ARBA00022692"/>
    </source>
</evidence>
<comment type="catalytic activity">
    <reaction evidence="11">
        <text>[GlcNAc-(1-&gt;4)-Mur2Ac(oyl-L-Ala-gamma-D-Glu-L-Lys-D-Ala-D-Ala)](n)-di-trans,octa-cis-undecaprenyl diphosphate + beta-D-GlcNAc-(1-&gt;4)-Mur2Ac(oyl-L-Ala-gamma-D-Glu-L-Lys-D-Ala-D-Ala)-di-trans,octa-cis-undecaprenyl diphosphate = [GlcNAc-(1-&gt;4)-Mur2Ac(oyl-L-Ala-gamma-D-Glu-L-Lys-D-Ala-D-Ala)](n+1)-di-trans,octa-cis-undecaprenyl diphosphate + di-trans,octa-cis-undecaprenyl diphosphate + H(+)</text>
        <dbReference type="Rhea" id="RHEA:23708"/>
        <dbReference type="Rhea" id="RHEA-COMP:9602"/>
        <dbReference type="Rhea" id="RHEA-COMP:9603"/>
        <dbReference type="ChEBI" id="CHEBI:15378"/>
        <dbReference type="ChEBI" id="CHEBI:58405"/>
        <dbReference type="ChEBI" id="CHEBI:60033"/>
        <dbReference type="ChEBI" id="CHEBI:78435"/>
        <dbReference type="EC" id="2.4.99.28"/>
    </reaction>
</comment>
<evidence type="ECO:0000256" key="11">
    <source>
        <dbReference type="HAMAP-Rule" id="MF_00766"/>
    </source>
</evidence>
<evidence type="ECO:0000256" key="4">
    <source>
        <dbReference type="ARBA" id="ARBA00022679"/>
    </source>
</evidence>
<gene>
    <name evidence="11" type="primary">mtgA</name>
    <name evidence="13" type="ORF">SAMN06265350_1056</name>
</gene>
<dbReference type="GO" id="GO:0005886">
    <property type="term" value="C:plasma membrane"/>
    <property type="evidence" value="ECO:0007669"/>
    <property type="project" value="UniProtKB-SubCell"/>
</dbReference>
<keyword evidence="1 11" id="KW-1003">Cell membrane</keyword>
<dbReference type="InterPro" id="IPR011812">
    <property type="entry name" value="Pep_trsgly"/>
</dbReference>
<evidence type="ECO:0000259" key="12">
    <source>
        <dbReference type="Pfam" id="PF00912"/>
    </source>
</evidence>
<dbReference type="GO" id="GO:0071555">
    <property type="term" value="P:cell wall organization"/>
    <property type="evidence" value="ECO:0007669"/>
    <property type="project" value="UniProtKB-KW"/>
</dbReference>
<dbReference type="GO" id="GO:0008955">
    <property type="term" value="F:peptidoglycan glycosyltransferase activity"/>
    <property type="evidence" value="ECO:0007669"/>
    <property type="project" value="UniProtKB-UniRule"/>
</dbReference>
<comment type="subcellular location">
    <subcellularLocation>
        <location evidence="11">Cell membrane</location>
        <topology evidence="11">Single-pass membrane protein</topology>
    </subcellularLocation>
</comment>
<evidence type="ECO:0000313" key="13">
    <source>
        <dbReference type="EMBL" id="SMO64061.1"/>
    </source>
</evidence>
<dbReference type="PANTHER" id="PTHR30400:SF0">
    <property type="entry name" value="BIOSYNTHETIC PEPTIDOGLYCAN TRANSGLYCOSYLASE"/>
    <property type="match status" value="1"/>
</dbReference>
<keyword evidence="7 11" id="KW-0573">Peptidoglycan synthesis</keyword>
<evidence type="ECO:0000256" key="10">
    <source>
        <dbReference type="ARBA" id="ARBA00023316"/>
    </source>
</evidence>
<keyword evidence="8 11" id="KW-1133">Transmembrane helix</keyword>
<organism evidence="13 14">
    <name type="scientific">Solitalea koreensis</name>
    <dbReference type="NCBI Taxonomy" id="543615"/>
    <lineage>
        <taxon>Bacteria</taxon>
        <taxon>Pseudomonadati</taxon>
        <taxon>Bacteroidota</taxon>
        <taxon>Sphingobacteriia</taxon>
        <taxon>Sphingobacteriales</taxon>
        <taxon>Sphingobacteriaceae</taxon>
        <taxon>Solitalea</taxon>
    </lineage>
</organism>
<dbReference type="AlphaFoldDB" id="A0A521CZ85"/>
<accession>A0A521CZ85</accession>
<keyword evidence="6 11" id="KW-0133">Cell shape</keyword>
<sequence>MFSKIAGFLGKSFLWFFTISILWVIIYRFIPVPITLLQMERCFEQKMAGKEMKLDKDWVAFDKISENLPRAVIASEDQLFMEHMGFDWDAMKKAYVYNAKKKGKKIKGGSTISQQVAKNVFLWSGRSYIRKGMEAYFTFLIEIFWSKKRIMEVYLNVIEMGDGIYGTEAAAQAYYKKPAADLNKKEAASIAAILPSPLHWSATKPNALVRKKIKRIMRFMRILDPIEFDN</sequence>
<keyword evidence="2" id="KW-0997">Cell inner membrane</keyword>
<dbReference type="PANTHER" id="PTHR30400">
    <property type="entry name" value="MONOFUNCTIONAL BIOSYNTHETIC PEPTIDOGLYCAN TRANSGLYCOSYLASE"/>
    <property type="match status" value="1"/>
</dbReference>
<dbReference type="Pfam" id="PF00912">
    <property type="entry name" value="Transgly"/>
    <property type="match status" value="1"/>
</dbReference>
<comment type="function">
    <text evidence="11">Peptidoglycan polymerase that catalyzes glycan chain elongation from lipid-linked precursors.</text>
</comment>
<keyword evidence="5 11" id="KW-0812">Transmembrane</keyword>
<name>A0A521CZ85_9SPHI</name>
<dbReference type="GO" id="GO:0009252">
    <property type="term" value="P:peptidoglycan biosynthetic process"/>
    <property type="evidence" value="ECO:0007669"/>
    <property type="project" value="UniProtKB-UniRule"/>
</dbReference>
<keyword evidence="10 11" id="KW-0961">Cell wall biogenesis/degradation</keyword>
<reference evidence="13 14" key="1">
    <citation type="submission" date="2017-05" db="EMBL/GenBank/DDBJ databases">
        <authorList>
            <person name="Varghese N."/>
            <person name="Submissions S."/>
        </authorList>
    </citation>
    <scope>NUCLEOTIDE SEQUENCE [LARGE SCALE GENOMIC DNA]</scope>
    <source>
        <strain evidence="13 14">DSM 21342</strain>
    </source>
</reference>
<evidence type="ECO:0000256" key="9">
    <source>
        <dbReference type="ARBA" id="ARBA00023136"/>
    </source>
</evidence>
<feature type="transmembrane region" description="Helical" evidence="11">
    <location>
        <begin position="12"/>
        <end position="30"/>
    </location>
</feature>